<sequence>MTSSGRLSNKGDRPNVTVLGAGTMGSAAVRALLSSGCGVTVWNRSPARVAPLAAVGARAASSIGDALAGPAPDVTLVSVLDYPAVREVLGAAGERLAGRVLVNLTTGSPEQARAMADWAGEREAAYLDGAVMATAAGVGRPKTLFLYSGSRRAWEAALPVLRLLGEPQDLGPDAGRAALFETALLDVMWASLTGWLHGAALVGSEGTTATEFTPLVVRWLEEVSGLLHLYAPQVDQGVYPGTDSTLHLHASAIAHLLEASERRGVDTRLVKLYGELTAAAIRSGHRGDGFASLIEQLRAPGPAHRPE</sequence>
<dbReference type="SUPFAM" id="SSF51735">
    <property type="entry name" value="NAD(P)-binding Rossmann-fold domains"/>
    <property type="match status" value="1"/>
</dbReference>
<comment type="similarity">
    <text evidence="1">Belongs to the HIBADH-related family.</text>
</comment>
<evidence type="ECO:0000256" key="2">
    <source>
        <dbReference type="ARBA" id="ARBA00023002"/>
    </source>
</evidence>
<keyword evidence="2" id="KW-0560">Oxidoreductase</keyword>
<feature type="domain" description="6-phosphogluconate dehydrogenase NADP-binding" evidence="3">
    <location>
        <begin position="16"/>
        <end position="166"/>
    </location>
</feature>
<evidence type="ECO:0000259" key="4">
    <source>
        <dbReference type="Pfam" id="PF21761"/>
    </source>
</evidence>
<dbReference type="Gene3D" id="1.10.1040.10">
    <property type="entry name" value="N-(1-d-carboxylethyl)-l-norvaline Dehydrogenase, domain 2"/>
    <property type="match status" value="1"/>
</dbReference>
<evidence type="ECO:0000313" key="6">
    <source>
        <dbReference type="Proteomes" id="UP001250181"/>
    </source>
</evidence>
<keyword evidence="6" id="KW-1185">Reference proteome</keyword>
<dbReference type="InterPro" id="IPR051265">
    <property type="entry name" value="HIBADH-related_NP60_sf"/>
</dbReference>
<dbReference type="InterPro" id="IPR036291">
    <property type="entry name" value="NAD(P)-bd_dom_sf"/>
</dbReference>
<name>A0ABU3QEG8_9ACTN</name>
<protein>
    <submittedName>
        <fullName evidence="5">NAD(P)-binding domain-containing protein</fullName>
    </submittedName>
</protein>
<accession>A0ABU3QEG8</accession>
<dbReference type="Pfam" id="PF03446">
    <property type="entry name" value="NAD_binding_2"/>
    <property type="match status" value="1"/>
</dbReference>
<dbReference type="RefSeq" id="WP_315876046.1">
    <property type="nucleotide sequence ID" value="NZ_JAWCTQ010000002.1"/>
</dbReference>
<evidence type="ECO:0000256" key="1">
    <source>
        <dbReference type="ARBA" id="ARBA00009080"/>
    </source>
</evidence>
<dbReference type="EMBL" id="JAWCTQ010000002">
    <property type="protein sequence ID" value="MDT9681056.1"/>
    <property type="molecule type" value="Genomic_DNA"/>
</dbReference>
<dbReference type="InterPro" id="IPR048666">
    <property type="entry name" value="RedAm-like_C"/>
</dbReference>
<dbReference type="PANTHER" id="PTHR43580">
    <property type="entry name" value="OXIDOREDUCTASE GLYR1-RELATED"/>
    <property type="match status" value="1"/>
</dbReference>
<dbReference type="InterPro" id="IPR013328">
    <property type="entry name" value="6PGD_dom2"/>
</dbReference>
<proteinExistence type="inferred from homology"/>
<evidence type="ECO:0000259" key="3">
    <source>
        <dbReference type="Pfam" id="PF03446"/>
    </source>
</evidence>
<reference evidence="5 6" key="1">
    <citation type="submission" date="2023-09" db="EMBL/GenBank/DDBJ databases">
        <title>Streptomyces sp. nov.: A antagonism against Alternaria gaisen Producing Streptochlin, Isolated from Tamarix root soil.</title>
        <authorList>
            <person name="Chen Y."/>
        </authorList>
    </citation>
    <scope>NUCLEOTIDE SEQUENCE [LARGE SCALE GENOMIC DNA]</scope>
    <source>
        <strain evidence="5 6">TRM76323</strain>
    </source>
</reference>
<dbReference type="InterPro" id="IPR006115">
    <property type="entry name" value="6PGDH_NADP-bd"/>
</dbReference>
<dbReference type="PIRSF" id="PIRSF000103">
    <property type="entry name" value="HIBADH"/>
    <property type="match status" value="1"/>
</dbReference>
<evidence type="ECO:0000313" key="5">
    <source>
        <dbReference type="EMBL" id="MDT9681056.1"/>
    </source>
</evidence>
<feature type="domain" description="NADPH-dependent reductive aminase-like C-terminal" evidence="4">
    <location>
        <begin position="173"/>
        <end position="298"/>
    </location>
</feature>
<dbReference type="Proteomes" id="UP001250181">
    <property type="component" value="Unassembled WGS sequence"/>
</dbReference>
<comment type="caution">
    <text evidence="5">The sequence shown here is derived from an EMBL/GenBank/DDBJ whole genome shotgun (WGS) entry which is preliminary data.</text>
</comment>
<dbReference type="Pfam" id="PF21761">
    <property type="entry name" value="RedAm-like_C"/>
    <property type="match status" value="1"/>
</dbReference>
<dbReference type="Gene3D" id="3.40.50.720">
    <property type="entry name" value="NAD(P)-binding Rossmann-like Domain"/>
    <property type="match status" value="1"/>
</dbReference>
<organism evidence="5 6">
    <name type="scientific">Streptomyces tamarix</name>
    <dbReference type="NCBI Taxonomy" id="3078565"/>
    <lineage>
        <taxon>Bacteria</taxon>
        <taxon>Bacillati</taxon>
        <taxon>Actinomycetota</taxon>
        <taxon>Actinomycetes</taxon>
        <taxon>Kitasatosporales</taxon>
        <taxon>Streptomycetaceae</taxon>
        <taxon>Streptomyces</taxon>
    </lineage>
</organism>
<dbReference type="PANTHER" id="PTHR43580:SF2">
    <property type="entry name" value="CYTOKINE-LIKE NUCLEAR FACTOR N-PAC"/>
    <property type="match status" value="1"/>
</dbReference>
<dbReference type="InterPro" id="IPR015815">
    <property type="entry name" value="HIBADH-related"/>
</dbReference>
<gene>
    <name evidence="5" type="ORF">RND61_03035</name>
</gene>